<dbReference type="RefSeq" id="WP_167999791.1">
    <property type="nucleotide sequence ID" value="NZ_JAATEO010000004.1"/>
</dbReference>
<protein>
    <submittedName>
        <fullName evidence="1">Uncharacterized protein</fullName>
    </submittedName>
</protein>
<accession>A0ABX0Z4U3</accession>
<comment type="caution">
    <text evidence="1">The sequence shown here is derived from an EMBL/GenBank/DDBJ whole genome shotgun (WGS) entry which is preliminary data.</text>
</comment>
<evidence type="ECO:0000313" key="2">
    <source>
        <dbReference type="Proteomes" id="UP000783871"/>
    </source>
</evidence>
<keyword evidence="2" id="KW-1185">Reference proteome</keyword>
<sequence length="84" mass="9188">MSRDRFVVHLPVLAADLAAAKRFARTITRSLGFLPDIDPAETTVSEEDAQFVRHRVFCDARLDGAGRCARLADHDGPCVPPPTT</sequence>
<reference evidence="1 2" key="1">
    <citation type="submission" date="2020-03" db="EMBL/GenBank/DDBJ databases">
        <title>WGS of actinomycetes isolated from Thailand.</title>
        <authorList>
            <person name="Thawai C."/>
        </authorList>
    </citation>
    <scope>NUCLEOTIDE SEQUENCE [LARGE SCALE GENOMIC DNA]</scope>
    <source>
        <strain evidence="1 2">HSS6-12</strain>
    </source>
</reference>
<dbReference type="Proteomes" id="UP000783871">
    <property type="component" value="Unassembled WGS sequence"/>
</dbReference>
<organism evidence="1 2">
    <name type="scientific">Micromonospora thermarum</name>
    <dbReference type="NCBI Taxonomy" id="2720024"/>
    <lineage>
        <taxon>Bacteria</taxon>
        <taxon>Bacillati</taxon>
        <taxon>Actinomycetota</taxon>
        <taxon>Actinomycetes</taxon>
        <taxon>Micromonosporales</taxon>
        <taxon>Micromonosporaceae</taxon>
        <taxon>Micromonospora</taxon>
    </lineage>
</organism>
<name>A0ABX0Z4U3_9ACTN</name>
<gene>
    <name evidence="1" type="ORF">HCJ94_05060</name>
</gene>
<dbReference type="EMBL" id="JAATEO010000004">
    <property type="protein sequence ID" value="NJP31369.1"/>
    <property type="molecule type" value="Genomic_DNA"/>
</dbReference>
<evidence type="ECO:0000313" key="1">
    <source>
        <dbReference type="EMBL" id="NJP31369.1"/>
    </source>
</evidence>
<proteinExistence type="predicted"/>